<dbReference type="InterPro" id="IPR001757">
    <property type="entry name" value="P_typ_ATPase"/>
</dbReference>
<dbReference type="InterPro" id="IPR023214">
    <property type="entry name" value="HAD_sf"/>
</dbReference>
<dbReference type="Proteomes" id="UP001180845">
    <property type="component" value="Unassembled WGS sequence"/>
</dbReference>
<dbReference type="SMART" id="SM00831">
    <property type="entry name" value="Cation_ATPase_N"/>
    <property type="match status" value="1"/>
</dbReference>
<feature type="domain" description="Cation-transporting P-type ATPase N-terminal" evidence="14">
    <location>
        <begin position="18"/>
        <end position="117"/>
    </location>
</feature>
<protein>
    <submittedName>
        <fullName evidence="15">H+-transporting ATPase</fullName>
    </submittedName>
</protein>
<keyword evidence="10 13" id="KW-1133">Transmembrane helix</keyword>
<keyword evidence="4 13" id="KW-0812">Transmembrane</keyword>
<dbReference type="Gene3D" id="2.70.150.10">
    <property type="entry name" value="Calcium-transporting ATPase, cytoplasmic transduction domain A"/>
    <property type="match status" value="1"/>
</dbReference>
<feature type="region of interest" description="Disordered" evidence="12">
    <location>
        <begin position="846"/>
        <end position="869"/>
    </location>
</feature>
<dbReference type="Gene3D" id="3.40.1110.10">
    <property type="entry name" value="Calcium-transporting ATPase, cytoplasmic domain N"/>
    <property type="match status" value="1"/>
</dbReference>
<comment type="subcellular location">
    <subcellularLocation>
        <location evidence="1">Cell membrane</location>
        <topology evidence="1">Multi-pass membrane protein</topology>
    </subcellularLocation>
</comment>
<dbReference type="AlphaFoldDB" id="A0AAE4CNQ5"/>
<organism evidence="15 16">
    <name type="scientific">Haloactinomyces albus</name>
    <dbReference type="NCBI Taxonomy" id="1352928"/>
    <lineage>
        <taxon>Bacteria</taxon>
        <taxon>Bacillati</taxon>
        <taxon>Actinomycetota</taxon>
        <taxon>Actinomycetes</taxon>
        <taxon>Actinopolysporales</taxon>
        <taxon>Actinopolysporaceae</taxon>
        <taxon>Haloactinomyces</taxon>
    </lineage>
</organism>
<dbReference type="SFLD" id="SFLDG00002">
    <property type="entry name" value="C1.7:_P-type_atpase_like"/>
    <property type="match status" value="1"/>
</dbReference>
<evidence type="ECO:0000256" key="6">
    <source>
        <dbReference type="ARBA" id="ARBA00022741"/>
    </source>
</evidence>
<dbReference type="Pfam" id="PF00690">
    <property type="entry name" value="Cation_ATPase_N"/>
    <property type="match status" value="1"/>
</dbReference>
<dbReference type="SUPFAM" id="SSF81660">
    <property type="entry name" value="Metal cation-transporting ATPase, ATP-binding domain N"/>
    <property type="match status" value="1"/>
</dbReference>
<dbReference type="SFLD" id="SFLDF00027">
    <property type="entry name" value="p-type_atpase"/>
    <property type="match status" value="1"/>
</dbReference>
<keyword evidence="7" id="KW-0067">ATP-binding</keyword>
<dbReference type="GO" id="GO:0005886">
    <property type="term" value="C:plasma membrane"/>
    <property type="evidence" value="ECO:0007669"/>
    <property type="project" value="UniProtKB-SubCell"/>
</dbReference>
<evidence type="ECO:0000256" key="3">
    <source>
        <dbReference type="ARBA" id="ARBA00022553"/>
    </source>
</evidence>
<feature type="transmembrane region" description="Helical" evidence="13">
    <location>
        <begin position="784"/>
        <end position="807"/>
    </location>
</feature>
<dbReference type="GO" id="GO:0120029">
    <property type="term" value="P:proton export across plasma membrane"/>
    <property type="evidence" value="ECO:0007669"/>
    <property type="project" value="InterPro"/>
</dbReference>
<feature type="compositionally biased region" description="Basic and acidic residues" evidence="12">
    <location>
        <begin position="853"/>
        <end position="869"/>
    </location>
</feature>
<feature type="transmembrane region" description="Helical" evidence="13">
    <location>
        <begin position="656"/>
        <end position="679"/>
    </location>
</feature>
<dbReference type="RefSeq" id="WP_310277342.1">
    <property type="nucleotide sequence ID" value="NZ_JAVDXW010000001.1"/>
</dbReference>
<dbReference type="InterPro" id="IPR023298">
    <property type="entry name" value="ATPase_P-typ_TM_dom_sf"/>
</dbReference>
<evidence type="ECO:0000256" key="12">
    <source>
        <dbReference type="SAM" id="MobiDB-lite"/>
    </source>
</evidence>
<evidence type="ECO:0000256" key="11">
    <source>
        <dbReference type="ARBA" id="ARBA00023136"/>
    </source>
</evidence>
<keyword evidence="6" id="KW-0547">Nucleotide-binding</keyword>
<keyword evidence="9" id="KW-1278">Translocase</keyword>
<name>A0AAE4CNQ5_9ACTN</name>
<gene>
    <name evidence="15" type="ORF">JOF55_004300</name>
</gene>
<dbReference type="PROSITE" id="PS00154">
    <property type="entry name" value="ATPASE_E1_E2"/>
    <property type="match status" value="1"/>
</dbReference>
<feature type="transmembrane region" description="Helical" evidence="13">
    <location>
        <begin position="685"/>
        <end position="703"/>
    </location>
</feature>
<dbReference type="NCBIfam" id="TIGR01647">
    <property type="entry name" value="ATPase-IIIA_H"/>
    <property type="match status" value="1"/>
</dbReference>
<evidence type="ECO:0000256" key="7">
    <source>
        <dbReference type="ARBA" id="ARBA00022840"/>
    </source>
</evidence>
<proteinExistence type="inferred from homology"/>
<feature type="compositionally biased region" description="Basic and acidic residues" evidence="12">
    <location>
        <begin position="33"/>
        <end position="57"/>
    </location>
</feature>
<comment type="similarity">
    <text evidence="2">Belongs to the cation transport ATPase (P-type) (TC 3.A.3) family. Type IIIA subfamily.</text>
</comment>
<dbReference type="EMBL" id="JAVDXW010000001">
    <property type="protein sequence ID" value="MDR7304119.1"/>
    <property type="molecule type" value="Genomic_DNA"/>
</dbReference>
<keyword evidence="16" id="KW-1185">Reference proteome</keyword>
<sequence>MSEHRDSKSTARSRTHGVDHADTPEQQDGDTGQEQHDQEQSEGPPDARHDEDRRADEGLGSEEGLSGDEAARRFERYGANELGEQNRSTIVEFLRHFWGPIPWMIEAAAVLSAASGKWPDLAVILVLLLINGVVGFWQEHQAGRAIEALKQQVAVHARVKRGRDWHEIPAREVVPGDLAHVGVDQIVPADGRLLAGGISADESALTGESLPVGKEPGDAVYSGSSTSRGDAHVRVTATGLRTRFGHTAELVQGEAPPSHFRQAVLRIGRYLIALSLVLVTVIITVSLLRGNPLATTLELALVVTIASVPVALPTVLSVTMAAGARALARRKAIVSRLPALEELAGMQILLVDKTGTITRNEITVHDAVGVDTGSGDAAGSDEILLAAALASQQDGRDPIDLAIFDATEEEWLARYELLDFTPFDPQLKRTRGRARGPDGHEFHVAKGAVQAITDLAEAGSDLRQQVEEQARGFGEQGMRTLAVARADDDGDWRFLGVLALRNPPRADAAETLEQAADLGLQVRMLTGDRVEIGKQVAGEVGLGDDVRQAEAVRDAADERELAEQVDTVSGFAQVVPEDKYRIAAALQDRDQIVGMTGDGVNDTPALRRAEVGIAVAGSTDAARAASEVVLTEPGLSVIVEALRRSRETFRRMTNYTIYRISETIRIVVFVTVAIAALGIFPINPIQVILLALLNDLAILSIAYDRAEPASKPARWRMRQVLGVGSALGLVGVVSSFVLVVLAQGPLGITGPAITTLVYLKLSVAGHLTYFAARTRGPFWSSWPTAIVLAAVIGTQILATTIALTGFLMPSIGWSQVGLAWGWSVIWLFAIDATKVLLNRRLATDQDPGNTEAGTDRAQDPSSHRTQERG</sequence>
<dbReference type="PRINTS" id="PR00119">
    <property type="entry name" value="CATATPASE"/>
</dbReference>
<feature type="transmembrane region" description="Helical" evidence="13">
    <location>
        <begin position="300"/>
        <end position="328"/>
    </location>
</feature>
<comment type="caution">
    <text evidence="15">The sequence shown here is derived from an EMBL/GenBank/DDBJ whole genome shotgun (WGS) entry which is preliminary data.</text>
</comment>
<keyword evidence="11 13" id="KW-0472">Membrane</keyword>
<dbReference type="PRINTS" id="PR00120">
    <property type="entry name" value="HATPASE"/>
</dbReference>
<dbReference type="GO" id="GO:0016887">
    <property type="term" value="F:ATP hydrolysis activity"/>
    <property type="evidence" value="ECO:0007669"/>
    <property type="project" value="InterPro"/>
</dbReference>
<dbReference type="Pfam" id="PF00702">
    <property type="entry name" value="Hydrolase"/>
    <property type="match status" value="1"/>
</dbReference>
<dbReference type="InterPro" id="IPR036412">
    <property type="entry name" value="HAD-like_sf"/>
</dbReference>
<evidence type="ECO:0000259" key="14">
    <source>
        <dbReference type="SMART" id="SM00831"/>
    </source>
</evidence>
<dbReference type="FunFam" id="3.40.50.1000:FF:000211">
    <property type="entry name" value="Plasma membrane ATPase"/>
    <property type="match status" value="1"/>
</dbReference>
<dbReference type="SUPFAM" id="SSF56784">
    <property type="entry name" value="HAD-like"/>
    <property type="match status" value="1"/>
</dbReference>
<evidence type="ECO:0000313" key="16">
    <source>
        <dbReference type="Proteomes" id="UP001180845"/>
    </source>
</evidence>
<dbReference type="GO" id="GO:0005524">
    <property type="term" value="F:ATP binding"/>
    <property type="evidence" value="ECO:0007669"/>
    <property type="project" value="UniProtKB-KW"/>
</dbReference>
<evidence type="ECO:0000256" key="8">
    <source>
        <dbReference type="ARBA" id="ARBA00022842"/>
    </source>
</evidence>
<feature type="transmembrane region" description="Helical" evidence="13">
    <location>
        <begin position="270"/>
        <end position="288"/>
    </location>
</feature>
<dbReference type="SFLD" id="SFLDS00003">
    <property type="entry name" value="Haloacid_Dehalogenase"/>
    <property type="match status" value="1"/>
</dbReference>
<reference evidence="15" key="1">
    <citation type="submission" date="2023-07" db="EMBL/GenBank/DDBJ databases">
        <title>Sequencing the genomes of 1000 actinobacteria strains.</title>
        <authorList>
            <person name="Klenk H.-P."/>
        </authorList>
    </citation>
    <scope>NUCLEOTIDE SEQUENCE</scope>
    <source>
        <strain evidence="15">DSM 45977</strain>
    </source>
</reference>
<evidence type="ECO:0000313" key="15">
    <source>
        <dbReference type="EMBL" id="MDR7304119.1"/>
    </source>
</evidence>
<accession>A0AAE4CNQ5</accession>
<dbReference type="InterPro" id="IPR004014">
    <property type="entry name" value="ATPase_P-typ_cation-transptr_N"/>
</dbReference>
<evidence type="ECO:0000256" key="1">
    <source>
        <dbReference type="ARBA" id="ARBA00004651"/>
    </source>
</evidence>
<dbReference type="InterPro" id="IPR059000">
    <property type="entry name" value="ATPase_P-type_domA"/>
</dbReference>
<dbReference type="PANTHER" id="PTHR42861">
    <property type="entry name" value="CALCIUM-TRANSPORTING ATPASE"/>
    <property type="match status" value="1"/>
</dbReference>
<dbReference type="CDD" id="cd02076">
    <property type="entry name" value="P-type_ATPase_H"/>
    <property type="match status" value="1"/>
</dbReference>
<dbReference type="Pfam" id="PF00122">
    <property type="entry name" value="E1-E2_ATPase"/>
    <property type="match status" value="1"/>
</dbReference>
<dbReference type="Gene3D" id="1.20.1110.10">
    <property type="entry name" value="Calcium-transporting ATPase, transmembrane domain"/>
    <property type="match status" value="1"/>
</dbReference>
<dbReference type="GO" id="GO:0008553">
    <property type="term" value="F:P-type proton-exporting transporter activity"/>
    <property type="evidence" value="ECO:0007669"/>
    <property type="project" value="InterPro"/>
</dbReference>
<feature type="region of interest" description="Disordered" evidence="12">
    <location>
        <begin position="1"/>
        <end position="69"/>
    </location>
</feature>
<dbReference type="NCBIfam" id="TIGR01494">
    <property type="entry name" value="ATPase_P-type"/>
    <property type="match status" value="2"/>
</dbReference>
<dbReference type="GO" id="GO:0046872">
    <property type="term" value="F:metal ion binding"/>
    <property type="evidence" value="ECO:0007669"/>
    <property type="project" value="UniProtKB-KW"/>
</dbReference>
<feature type="transmembrane region" description="Helical" evidence="13">
    <location>
        <begin position="723"/>
        <end position="742"/>
    </location>
</feature>
<dbReference type="InterPro" id="IPR008250">
    <property type="entry name" value="ATPase_P-typ_transduc_dom_A_sf"/>
</dbReference>
<dbReference type="SUPFAM" id="SSF81653">
    <property type="entry name" value="Calcium ATPase, transduction domain A"/>
    <property type="match status" value="1"/>
</dbReference>
<dbReference type="Gene3D" id="3.40.50.1000">
    <property type="entry name" value="HAD superfamily/HAD-like"/>
    <property type="match status" value="1"/>
</dbReference>
<evidence type="ECO:0000256" key="5">
    <source>
        <dbReference type="ARBA" id="ARBA00022723"/>
    </source>
</evidence>
<dbReference type="InterPro" id="IPR006534">
    <property type="entry name" value="P-type_ATPase_IIIA"/>
</dbReference>
<dbReference type="InterPro" id="IPR023299">
    <property type="entry name" value="ATPase_P-typ_cyto_dom_N"/>
</dbReference>
<dbReference type="SUPFAM" id="SSF81665">
    <property type="entry name" value="Calcium ATPase, transmembrane domain M"/>
    <property type="match status" value="1"/>
</dbReference>
<keyword evidence="3" id="KW-0597">Phosphoprotein</keyword>
<keyword evidence="8" id="KW-0460">Magnesium</keyword>
<evidence type="ECO:0000256" key="4">
    <source>
        <dbReference type="ARBA" id="ARBA00022692"/>
    </source>
</evidence>
<dbReference type="InterPro" id="IPR018303">
    <property type="entry name" value="ATPase_P-typ_P_site"/>
</dbReference>
<evidence type="ECO:0000256" key="2">
    <source>
        <dbReference type="ARBA" id="ARBA00008804"/>
    </source>
</evidence>
<dbReference type="InterPro" id="IPR044492">
    <property type="entry name" value="P_typ_ATPase_HD_dom"/>
</dbReference>
<evidence type="ECO:0000256" key="10">
    <source>
        <dbReference type="ARBA" id="ARBA00022989"/>
    </source>
</evidence>
<feature type="transmembrane region" description="Helical" evidence="13">
    <location>
        <begin position="748"/>
        <end position="772"/>
    </location>
</feature>
<feature type="transmembrane region" description="Helical" evidence="13">
    <location>
        <begin position="819"/>
        <end position="837"/>
    </location>
</feature>
<keyword evidence="5" id="KW-0479">Metal-binding</keyword>
<evidence type="ECO:0000256" key="13">
    <source>
        <dbReference type="SAM" id="Phobius"/>
    </source>
</evidence>
<evidence type="ECO:0000256" key="9">
    <source>
        <dbReference type="ARBA" id="ARBA00022967"/>
    </source>
</evidence>